<keyword evidence="2" id="KW-1185">Reference proteome</keyword>
<dbReference type="OrthoDB" id="7362552at2"/>
<evidence type="ECO:0000313" key="2">
    <source>
        <dbReference type="Proteomes" id="UP000031971"/>
    </source>
</evidence>
<proteinExistence type="predicted"/>
<comment type="caution">
    <text evidence="1">The sequence shown here is derived from an EMBL/GenBank/DDBJ whole genome shotgun (WGS) entry which is preliminary data.</text>
</comment>
<dbReference type="EMBL" id="JXSL01000020">
    <property type="protein sequence ID" value="KIM00104.1"/>
    <property type="molecule type" value="Genomic_DNA"/>
</dbReference>
<accession>A0A0C2YYF8</accession>
<dbReference type="Proteomes" id="UP000031971">
    <property type="component" value="Unassembled WGS sequence"/>
</dbReference>
<protein>
    <submittedName>
        <fullName evidence="1">Uncharacterized protein</fullName>
    </submittedName>
</protein>
<name>A0A0C2YYF8_PARME</name>
<dbReference type="AlphaFoldDB" id="A0A0C2YYF8"/>
<evidence type="ECO:0000313" key="1">
    <source>
        <dbReference type="EMBL" id="KIM00104.1"/>
    </source>
</evidence>
<organism evidence="1 2">
    <name type="scientific">Paramagnetospirillum magnetotacticum MS-1</name>
    <dbReference type="NCBI Taxonomy" id="272627"/>
    <lineage>
        <taxon>Bacteria</taxon>
        <taxon>Pseudomonadati</taxon>
        <taxon>Pseudomonadota</taxon>
        <taxon>Alphaproteobacteria</taxon>
        <taxon>Rhodospirillales</taxon>
        <taxon>Magnetospirillaceae</taxon>
        <taxon>Paramagnetospirillum</taxon>
    </lineage>
</organism>
<dbReference type="RefSeq" id="WP_009869847.1">
    <property type="nucleotide sequence ID" value="NZ_JXSL01000020.1"/>
</dbReference>
<dbReference type="STRING" id="272627.CCC_02892"/>
<sequence length="90" mass="10126">MSIRAERISSMGLEEFRRHIPLALRGFDYRWIDGHCLEVGAITITVEELPPLSLSRLLSLPRLRIAFTFGEGDGAAFLAHWDRAFQRGGG</sequence>
<gene>
    <name evidence="1" type="ORF">CCC_02892</name>
</gene>
<reference evidence="1 2" key="1">
    <citation type="submission" date="2015-01" db="EMBL/GenBank/DDBJ databases">
        <title>Genome Sequence of Magnetospirillum magnetotacticum Strain MS-1.</title>
        <authorList>
            <person name="Marinov G.K."/>
            <person name="Smalley M.D."/>
            <person name="DeSalvo G."/>
        </authorList>
    </citation>
    <scope>NUCLEOTIDE SEQUENCE [LARGE SCALE GENOMIC DNA]</scope>
    <source>
        <strain evidence="1 2">MS-1</strain>
    </source>
</reference>